<evidence type="ECO:0000313" key="2">
    <source>
        <dbReference type="EMBL" id="AZQ62957.1"/>
    </source>
</evidence>
<proteinExistence type="predicted"/>
<name>A0A3Q9FQL0_9BACT</name>
<keyword evidence="3" id="KW-1185">Reference proteome</keyword>
<feature type="compositionally biased region" description="Acidic residues" evidence="1">
    <location>
        <begin position="213"/>
        <end position="223"/>
    </location>
</feature>
<organism evidence="2 3">
    <name type="scientific">Flammeovirga pectinis</name>
    <dbReference type="NCBI Taxonomy" id="2494373"/>
    <lineage>
        <taxon>Bacteria</taxon>
        <taxon>Pseudomonadati</taxon>
        <taxon>Bacteroidota</taxon>
        <taxon>Cytophagia</taxon>
        <taxon>Cytophagales</taxon>
        <taxon>Flammeovirgaceae</taxon>
        <taxon>Flammeovirga</taxon>
    </lineage>
</organism>
<accession>A0A3Q9FQL0</accession>
<evidence type="ECO:0000313" key="3">
    <source>
        <dbReference type="Proteomes" id="UP000267268"/>
    </source>
</evidence>
<dbReference type="KEGG" id="fll:EI427_12120"/>
<dbReference type="EMBL" id="CP034562">
    <property type="protein sequence ID" value="AZQ62957.1"/>
    <property type="molecule type" value="Genomic_DNA"/>
</dbReference>
<dbReference type="AlphaFoldDB" id="A0A3Q9FQL0"/>
<dbReference type="OrthoDB" id="597471at2"/>
<dbReference type="Proteomes" id="UP000267268">
    <property type="component" value="Chromosome 1"/>
</dbReference>
<protein>
    <submittedName>
        <fullName evidence="2">Uncharacterized protein</fullName>
    </submittedName>
</protein>
<reference evidence="2 3" key="1">
    <citation type="submission" date="2018-12" db="EMBL/GenBank/DDBJ databases">
        <title>Flammeovirga pectinis sp. nov., isolated from the gut of the Korean scallop, Patinopecten yessoensis.</title>
        <authorList>
            <person name="Bae J.-W."/>
            <person name="Jeong Y.-S."/>
            <person name="Kang W."/>
        </authorList>
    </citation>
    <scope>NUCLEOTIDE SEQUENCE [LARGE SCALE GENOMIC DNA]</scope>
    <source>
        <strain evidence="2 3">L12M1</strain>
    </source>
</reference>
<sequence length="297" mass="34744">MYTILSLLIVLNIYSDNNGIGKIAKANARKSTAESAFKAEDYKTAIEEYTYLLDSMSIQDDAAMLDLGHAYFLSEDAENATKRYASIQNSANKKIASIANQQLGVIKAQAKEIKPALAFLKAAMKHDPKNLAARYDYEMLLKQKNEQDQQDQENKDDNKDQKDQDKDKQDKDQEKDQNKEDQEKEDQDQEQQDKQDQQDQQDQQNKDQKGEDQQDQEQQDQEQQDQQKGEQGEETEEEREQREQEQEQQQFNERMEEIKMPASQAQMILDALKNNEVQYFQQKKKKSNKNDRNKPDW</sequence>
<feature type="compositionally biased region" description="Basic and acidic residues" evidence="1">
    <location>
        <begin position="145"/>
        <end position="182"/>
    </location>
</feature>
<evidence type="ECO:0000256" key="1">
    <source>
        <dbReference type="SAM" id="MobiDB-lite"/>
    </source>
</evidence>
<gene>
    <name evidence="2" type="ORF">EI427_12120</name>
</gene>
<dbReference type="RefSeq" id="WP_126614977.1">
    <property type="nucleotide sequence ID" value="NZ_CP034562.1"/>
</dbReference>
<dbReference type="InterPro" id="IPR011990">
    <property type="entry name" value="TPR-like_helical_dom_sf"/>
</dbReference>
<feature type="region of interest" description="Disordered" evidence="1">
    <location>
        <begin position="145"/>
        <end position="269"/>
    </location>
</feature>
<dbReference type="Gene3D" id="1.25.40.10">
    <property type="entry name" value="Tetratricopeptide repeat domain"/>
    <property type="match status" value="1"/>
</dbReference>
<dbReference type="SUPFAM" id="SSF48452">
    <property type="entry name" value="TPR-like"/>
    <property type="match status" value="1"/>
</dbReference>